<evidence type="ECO:0000256" key="3">
    <source>
        <dbReference type="SAM" id="SignalP"/>
    </source>
</evidence>
<dbReference type="SUPFAM" id="SSF81982">
    <property type="entry name" value="Antigen MPT63/MPB63 (immunoprotective extracellular protein)"/>
    <property type="match status" value="1"/>
</dbReference>
<feature type="region of interest" description="Disordered" evidence="2">
    <location>
        <begin position="157"/>
        <end position="221"/>
    </location>
</feature>
<feature type="domain" description="MPT63-like" evidence="4">
    <location>
        <begin position="37"/>
        <end position="155"/>
    </location>
</feature>
<feature type="compositionally biased region" description="Low complexity" evidence="2">
    <location>
        <begin position="190"/>
        <end position="199"/>
    </location>
</feature>
<sequence>MKFTTTTAKTAIAAAGIAAVSLFGAAAASATPGVPEGLGTPQTLVDGPLVTDYTVSNLQPAGVTIPGYIPQGQLWQADINARANSGVVTPVVSNFNARAGEQTYRVISAPATPQGLSPAPITQGGTSTGKVYFDVTGAAPTEVVYNDGMQDVLVWDTNPAGAPAPNSIPGQQPNTMPGQPNTMPGQPNTMPGQPNTMPGQPNPGQPNPAPGMAPSAPVQQS</sequence>
<gene>
    <name evidence="5" type="ORF">AO501_16970</name>
</gene>
<dbReference type="RefSeq" id="WP_055577539.1">
    <property type="nucleotide sequence ID" value="NZ_LKTM01000090.1"/>
</dbReference>
<name>A0A0Q2RWI0_MYCGO</name>
<dbReference type="InterPro" id="IPR015250">
    <property type="entry name" value="MPT63-like"/>
</dbReference>
<dbReference type="Proteomes" id="UP000051677">
    <property type="component" value="Unassembled WGS sequence"/>
</dbReference>
<dbReference type="EMBL" id="LKTM01000090">
    <property type="protein sequence ID" value="KQH79523.1"/>
    <property type="molecule type" value="Genomic_DNA"/>
</dbReference>
<evidence type="ECO:0000256" key="1">
    <source>
        <dbReference type="ARBA" id="ARBA00022729"/>
    </source>
</evidence>
<accession>A0A0Q2RWI0</accession>
<feature type="signal peptide" evidence="3">
    <location>
        <begin position="1"/>
        <end position="30"/>
    </location>
</feature>
<evidence type="ECO:0000313" key="6">
    <source>
        <dbReference type="Proteomes" id="UP000051677"/>
    </source>
</evidence>
<dbReference type="Gene3D" id="2.60.40.1240">
    <property type="match status" value="1"/>
</dbReference>
<evidence type="ECO:0000313" key="5">
    <source>
        <dbReference type="EMBL" id="KQH79523.1"/>
    </source>
</evidence>
<feature type="chain" id="PRO_5006196463" description="MPT63-like domain-containing protein" evidence="3">
    <location>
        <begin position="31"/>
        <end position="221"/>
    </location>
</feature>
<protein>
    <recommendedName>
        <fullName evidence="4">MPT63-like domain-containing protein</fullName>
    </recommendedName>
</protein>
<reference evidence="5 6" key="1">
    <citation type="submission" date="2015-10" db="EMBL/GenBank/DDBJ databases">
        <title>Mycobacterium gordonae draft genome assembly.</title>
        <authorList>
            <person name="Ustinova V."/>
            <person name="Smirnova T."/>
            <person name="Blagodatskikh K."/>
            <person name="Varlamov D."/>
            <person name="Larionova E."/>
            <person name="Chernousova L."/>
        </authorList>
    </citation>
    <scope>NUCLEOTIDE SEQUENCE [LARGE SCALE GENOMIC DNA]</scope>
    <source>
        <strain evidence="5 6">CTRI 14-8773</strain>
    </source>
</reference>
<dbReference type="Pfam" id="PF09167">
    <property type="entry name" value="DUF1942"/>
    <property type="match status" value="1"/>
</dbReference>
<comment type="caution">
    <text evidence="5">The sequence shown here is derived from an EMBL/GenBank/DDBJ whole genome shotgun (WGS) entry which is preliminary data.</text>
</comment>
<evidence type="ECO:0000256" key="2">
    <source>
        <dbReference type="SAM" id="MobiDB-lite"/>
    </source>
</evidence>
<dbReference type="OrthoDB" id="4762478at2"/>
<evidence type="ECO:0000259" key="4">
    <source>
        <dbReference type="Pfam" id="PF09167"/>
    </source>
</evidence>
<proteinExistence type="predicted"/>
<feature type="compositionally biased region" description="Polar residues" evidence="2">
    <location>
        <begin position="168"/>
        <end position="189"/>
    </location>
</feature>
<dbReference type="AlphaFoldDB" id="A0A0Q2RWI0"/>
<organism evidence="5 6">
    <name type="scientific">Mycobacterium gordonae</name>
    <dbReference type="NCBI Taxonomy" id="1778"/>
    <lineage>
        <taxon>Bacteria</taxon>
        <taxon>Bacillati</taxon>
        <taxon>Actinomycetota</taxon>
        <taxon>Actinomycetes</taxon>
        <taxon>Mycobacteriales</taxon>
        <taxon>Mycobacteriaceae</taxon>
        <taxon>Mycobacterium</taxon>
    </lineage>
</organism>
<dbReference type="GO" id="GO:0005615">
    <property type="term" value="C:extracellular space"/>
    <property type="evidence" value="ECO:0007669"/>
    <property type="project" value="InterPro"/>
</dbReference>
<feature type="compositionally biased region" description="Pro residues" evidence="2">
    <location>
        <begin position="200"/>
        <end position="211"/>
    </location>
</feature>
<dbReference type="InterPro" id="IPR029050">
    <property type="entry name" value="Immunoprotect_excell_Ig-like"/>
</dbReference>
<keyword evidence="1 3" id="KW-0732">Signal</keyword>